<organism evidence="1 2">
    <name type="scientific">Araneus ventricosus</name>
    <name type="common">Orbweaver spider</name>
    <name type="synonym">Epeira ventricosa</name>
    <dbReference type="NCBI Taxonomy" id="182803"/>
    <lineage>
        <taxon>Eukaryota</taxon>
        <taxon>Metazoa</taxon>
        <taxon>Ecdysozoa</taxon>
        <taxon>Arthropoda</taxon>
        <taxon>Chelicerata</taxon>
        <taxon>Arachnida</taxon>
        <taxon>Araneae</taxon>
        <taxon>Araneomorphae</taxon>
        <taxon>Entelegynae</taxon>
        <taxon>Araneoidea</taxon>
        <taxon>Araneidae</taxon>
        <taxon>Araneus</taxon>
    </lineage>
</organism>
<evidence type="ECO:0000313" key="2">
    <source>
        <dbReference type="Proteomes" id="UP000499080"/>
    </source>
</evidence>
<protein>
    <submittedName>
        <fullName evidence="1">Uncharacterized protein</fullName>
    </submittedName>
</protein>
<comment type="caution">
    <text evidence="1">The sequence shown here is derived from an EMBL/GenBank/DDBJ whole genome shotgun (WGS) entry which is preliminary data.</text>
</comment>
<sequence>MRTDHSESRRRCEIISSPVNETCVVCCSKVNSMNNESSNTISIWANFPCLIIRLAAQVLIWHLSSVNMAKSMFTGIAKCTASTQRINNIVLHKWSFDFRESVGKPISCGPKKMTWKVVAFLDAEILIASSGIAKSISITERWHDRYLIDHP</sequence>
<accession>A0A4Y2JME5</accession>
<reference evidence="1 2" key="1">
    <citation type="journal article" date="2019" name="Sci. Rep.">
        <title>Orb-weaving spider Araneus ventricosus genome elucidates the spidroin gene catalogue.</title>
        <authorList>
            <person name="Kono N."/>
            <person name="Nakamura H."/>
            <person name="Ohtoshi R."/>
            <person name="Moran D.A.P."/>
            <person name="Shinohara A."/>
            <person name="Yoshida Y."/>
            <person name="Fujiwara M."/>
            <person name="Mori M."/>
            <person name="Tomita M."/>
            <person name="Arakawa K."/>
        </authorList>
    </citation>
    <scope>NUCLEOTIDE SEQUENCE [LARGE SCALE GENOMIC DNA]</scope>
</reference>
<proteinExistence type="predicted"/>
<gene>
    <name evidence="1" type="ORF">AVEN_63500_1</name>
</gene>
<name>A0A4Y2JME5_ARAVE</name>
<keyword evidence="2" id="KW-1185">Reference proteome</keyword>
<dbReference type="Proteomes" id="UP000499080">
    <property type="component" value="Unassembled WGS sequence"/>
</dbReference>
<dbReference type="AlphaFoldDB" id="A0A4Y2JME5"/>
<evidence type="ECO:0000313" key="1">
    <source>
        <dbReference type="EMBL" id="GBM91553.1"/>
    </source>
</evidence>
<dbReference type="EMBL" id="BGPR01003714">
    <property type="protein sequence ID" value="GBM91553.1"/>
    <property type="molecule type" value="Genomic_DNA"/>
</dbReference>